<keyword evidence="4" id="KW-1185">Reference proteome</keyword>
<evidence type="ECO:0000256" key="1">
    <source>
        <dbReference type="SAM" id="MobiDB-lite"/>
    </source>
</evidence>
<dbReference type="RefSeq" id="XP_005779612.1">
    <property type="nucleotide sequence ID" value="XM_005779555.1"/>
</dbReference>
<dbReference type="AlphaFoldDB" id="A0A0D3JUJ8"/>
<dbReference type="HOGENOM" id="CLU_1009830_0_0_1"/>
<evidence type="ECO:0000259" key="2">
    <source>
        <dbReference type="PROSITE" id="PS51670"/>
    </source>
</evidence>
<dbReference type="Proteomes" id="UP000013827">
    <property type="component" value="Unassembled WGS sequence"/>
</dbReference>
<feature type="domain" description="ShKT" evidence="2">
    <location>
        <begin position="129"/>
        <end position="163"/>
    </location>
</feature>
<dbReference type="EnsemblProtists" id="EOD27183">
    <property type="protein sequence ID" value="EOD27183"/>
    <property type="gene ID" value="EMIHUDRAFT_205146"/>
</dbReference>
<sequence>MVRDCPVACGICKPKPIDTHSSCGAWADDGACESNSAYMLHTCPLACALSRGGGGETPLPPAGAVMGGVGVNNRFIEAYVAGRKKLEEFCEDDPDADCAAWAADKQCDTNPGFMQRSCGRSCQVCTYLCEDLDKECPAWFASGECDKNPNGMRTSCPRHCGICQGQGKGARRAAHRPAHAGPAPPVQSPRAGAAMTSDAPPSHEAARVRVLMREAMEAAGESMDEADEEEPQPEAVEAVEAALGAHEFTEAVEVESGTRPGAVRAPLTASQRARAL</sequence>
<dbReference type="Pfam" id="PF01549">
    <property type="entry name" value="ShK"/>
    <property type="match status" value="3"/>
</dbReference>
<dbReference type="GeneID" id="17272729"/>
<name>A0A0D3JUJ8_EMIH1</name>
<reference evidence="4" key="1">
    <citation type="journal article" date="2013" name="Nature">
        <title>Pan genome of the phytoplankton Emiliania underpins its global distribution.</title>
        <authorList>
            <person name="Read B.A."/>
            <person name="Kegel J."/>
            <person name="Klute M.J."/>
            <person name="Kuo A."/>
            <person name="Lefebvre S.C."/>
            <person name="Maumus F."/>
            <person name="Mayer C."/>
            <person name="Miller J."/>
            <person name="Monier A."/>
            <person name="Salamov A."/>
            <person name="Young J."/>
            <person name="Aguilar M."/>
            <person name="Claverie J.M."/>
            <person name="Frickenhaus S."/>
            <person name="Gonzalez K."/>
            <person name="Herman E.K."/>
            <person name="Lin Y.C."/>
            <person name="Napier J."/>
            <person name="Ogata H."/>
            <person name="Sarno A.F."/>
            <person name="Shmutz J."/>
            <person name="Schroeder D."/>
            <person name="de Vargas C."/>
            <person name="Verret F."/>
            <person name="von Dassow P."/>
            <person name="Valentin K."/>
            <person name="Van de Peer Y."/>
            <person name="Wheeler G."/>
            <person name="Dacks J.B."/>
            <person name="Delwiche C.F."/>
            <person name="Dyhrman S.T."/>
            <person name="Glockner G."/>
            <person name="John U."/>
            <person name="Richards T."/>
            <person name="Worden A.Z."/>
            <person name="Zhang X."/>
            <person name="Grigoriev I.V."/>
            <person name="Allen A.E."/>
            <person name="Bidle K."/>
            <person name="Borodovsky M."/>
            <person name="Bowler C."/>
            <person name="Brownlee C."/>
            <person name="Cock J.M."/>
            <person name="Elias M."/>
            <person name="Gladyshev V.N."/>
            <person name="Groth M."/>
            <person name="Guda C."/>
            <person name="Hadaegh A."/>
            <person name="Iglesias-Rodriguez M.D."/>
            <person name="Jenkins J."/>
            <person name="Jones B.M."/>
            <person name="Lawson T."/>
            <person name="Leese F."/>
            <person name="Lindquist E."/>
            <person name="Lobanov A."/>
            <person name="Lomsadze A."/>
            <person name="Malik S.B."/>
            <person name="Marsh M.E."/>
            <person name="Mackinder L."/>
            <person name="Mock T."/>
            <person name="Mueller-Roeber B."/>
            <person name="Pagarete A."/>
            <person name="Parker M."/>
            <person name="Probert I."/>
            <person name="Quesneville H."/>
            <person name="Raines C."/>
            <person name="Rensing S.A."/>
            <person name="Riano-Pachon D.M."/>
            <person name="Richier S."/>
            <person name="Rokitta S."/>
            <person name="Shiraiwa Y."/>
            <person name="Soanes D.M."/>
            <person name="van der Giezen M."/>
            <person name="Wahlund T.M."/>
            <person name="Williams B."/>
            <person name="Wilson W."/>
            <person name="Wolfe G."/>
            <person name="Wurch L.L."/>
        </authorList>
    </citation>
    <scope>NUCLEOTIDE SEQUENCE</scope>
</reference>
<protein>
    <recommendedName>
        <fullName evidence="2">ShKT domain-containing protein</fullName>
    </recommendedName>
</protein>
<dbReference type="SMART" id="SM00254">
    <property type="entry name" value="ShKT"/>
    <property type="match status" value="3"/>
</dbReference>
<dbReference type="PANTHER" id="PTHR21724">
    <property type="entry name" value="SHKT DOMAIN-CONTAINING PROTEIN"/>
    <property type="match status" value="1"/>
</dbReference>
<evidence type="ECO:0000313" key="3">
    <source>
        <dbReference type="EnsemblProtists" id="EOD27183"/>
    </source>
</evidence>
<proteinExistence type="predicted"/>
<dbReference type="PANTHER" id="PTHR21724:SF109">
    <property type="entry name" value="SHKT DOMAIN-CONTAINING PROTEIN"/>
    <property type="match status" value="1"/>
</dbReference>
<feature type="domain" description="ShKT" evidence="2">
    <location>
        <begin position="90"/>
        <end position="125"/>
    </location>
</feature>
<evidence type="ECO:0000313" key="4">
    <source>
        <dbReference type="Proteomes" id="UP000013827"/>
    </source>
</evidence>
<feature type="region of interest" description="Disordered" evidence="1">
    <location>
        <begin position="254"/>
        <end position="276"/>
    </location>
</feature>
<dbReference type="Gene3D" id="1.10.10.1940">
    <property type="match status" value="1"/>
</dbReference>
<accession>A0A0D3JUJ8</accession>
<feature type="region of interest" description="Disordered" evidence="1">
    <location>
        <begin position="171"/>
        <end position="201"/>
    </location>
</feature>
<dbReference type="PROSITE" id="PS51670">
    <property type="entry name" value="SHKT"/>
    <property type="match status" value="2"/>
</dbReference>
<reference evidence="3" key="2">
    <citation type="submission" date="2024-10" db="UniProtKB">
        <authorList>
            <consortium name="EnsemblProtists"/>
        </authorList>
    </citation>
    <scope>IDENTIFICATION</scope>
</reference>
<dbReference type="PaxDb" id="2903-EOD27183"/>
<organism evidence="3 4">
    <name type="scientific">Emiliania huxleyi (strain CCMP1516)</name>
    <dbReference type="NCBI Taxonomy" id="280463"/>
    <lineage>
        <taxon>Eukaryota</taxon>
        <taxon>Haptista</taxon>
        <taxon>Haptophyta</taxon>
        <taxon>Prymnesiophyceae</taxon>
        <taxon>Isochrysidales</taxon>
        <taxon>Noelaerhabdaceae</taxon>
        <taxon>Emiliania</taxon>
    </lineage>
</organism>
<dbReference type="InterPro" id="IPR003582">
    <property type="entry name" value="ShKT_dom"/>
</dbReference>
<dbReference type="KEGG" id="ehx:EMIHUDRAFT_205146"/>